<proteinExistence type="predicted"/>
<feature type="transmembrane region" description="Helical" evidence="1">
    <location>
        <begin position="34"/>
        <end position="52"/>
    </location>
</feature>
<feature type="transmembrane region" description="Helical" evidence="1">
    <location>
        <begin position="288"/>
        <end position="310"/>
    </location>
</feature>
<feature type="transmembrane region" description="Helical" evidence="1">
    <location>
        <begin position="236"/>
        <end position="252"/>
    </location>
</feature>
<keyword evidence="1" id="KW-0812">Transmembrane</keyword>
<feature type="transmembrane region" description="Helical" evidence="1">
    <location>
        <begin position="452"/>
        <end position="468"/>
    </location>
</feature>
<dbReference type="Proteomes" id="UP000284751">
    <property type="component" value="Unassembled WGS sequence"/>
</dbReference>
<organism evidence="2 3">
    <name type="scientific">[Clostridium] leptum</name>
    <dbReference type="NCBI Taxonomy" id="1535"/>
    <lineage>
        <taxon>Bacteria</taxon>
        <taxon>Bacillati</taxon>
        <taxon>Bacillota</taxon>
        <taxon>Clostridia</taxon>
        <taxon>Eubacteriales</taxon>
        <taxon>Oscillospiraceae</taxon>
        <taxon>Oscillospiraceae incertae sedis</taxon>
    </lineage>
</organism>
<feature type="transmembrane region" description="Helical" evidence="1">
    <location>
        <begin position="158"/>
        <end position="178"/>
    </location>
</feature>
<keyword evidence="1" id="KW-1133">Transmembrane helix</keyword>
<protein>
    <recommendedName>
        <fullName evidence="4">Glycosyltransferase RgtA/B/C/D-like domain-containing protein</fullName>
    </recommendedName>
</protein>
<feature type="transmembrane region" description="Helical" evidence="1">
    <location>
        <begin position="58"/>
        <end position="77"/>
    </location>
</feature>
<comment type="caution">
    <text evidence="2">The sequence shown here is derived from an EMBL/GenBank/DDBJ whole genome shotgun (WGS) entry which is preliminary data.</text>
</comment>
<evidence type="ECO:0000256" key="1">
    <source>
        <dbReference type="SAM" id="Phobius"/>
    </source>
</evidence>
<accession>A0A412AYX1</accession>
<reference evidence="2 3" key="1">
    <citation type="submission" date="2018-08" db="EMBL/GenBank/DDBJ databases">
        <title>A genome reference for cultivated species of the human gut microbiota.</title>
        <authorList>
            <person name="Zou Y."/>
            <person name="Xue W."/>
            <person name="Luo G."/>
        </authorList>
    </citation>
    <scope>NUCLEOTIDE SEQUENCE [LARGE SCALE GENOMIC DNA]</scope>
    <source>
        <strain evidence="2 3">AF28-26</strain>
    </source>
</reference>
<feature type="transmembrane region" description="Helical" evidence="1">
    <location>
        <begin position="84"/>
        <end position="103"/>
    </location>
</feature>
<feature type="transmembrane region" description="Helical" evidence="1">
    <location>
        <begin position="474"/>
        <end position="497"/>
    </location>
</feature>
<name>A0A412AYX1_9FIRM</name>
<evidence type="ECO:0008006" key="4">
    <source>
        <dbReference type="Google" id="ProtNLM"/>
    </source>
</evidence>
<evidence type="ECO:0000313" key="3">
    <source>
        <dbReference type="Proteomes" id="UP000284751"/>
    </source>
</evidence>
<dbReference type="AlphaFoldDB" id="A0A412AYX1"/>
<evidence type="ECO:0000313" key="2">
    <source>
        <dbReference type="EMBL" id="RGQ42395.1"/>
    </source>
</evidence>
<feature type="transmembrane region" description="Helical" evidence="1">
    <location>
        <begin position="258"/>
        <end position="276"/>
    </location>
</feature>
<feature type="transmembrane region" description="Helical" evidence="1">
    <location>
        <begin position="423"/>
        <end position="440"/>
    </location>
</feature>
<keyword evidence="1" id="KW-0472">Membrane</keyword>
<sequence length="513" mass="59006">MLIMKCGIKNKFEKVWVSRESELTEIRPSKVYNVFRKIFLAVFILTLFFILFSNYIEVGGVTIAMVILLCFIGFLFYRYDAPHFSLFLFLSTLLITVFISLVIDTPIVNDFGVQYEAAQSFAKGDFSFGEDGYFQSFPFQTGLAIVEGLLLKIWNNPMIIRLMNCVLTAGINVLIYLIAAEFFSQKSSQIVAVFHLFFLFPTVYVTVLNNQIFSTFFFYLGLYLLIAKRFQSIKPVLKYLLAGIFWAIGNAVRPEGIIFLVSSGAYLFFGLFRQFSLENFKRFLKRSLALFGSYFLITLLISQTIIWTGVSSAGLENRATLWKFVVGTNYNTSGGVNNHDTGLIEERMEQYGYTRSEAEISIIKDRVFISPIRLMELAKKKTEVFWWDSNRNGAELLDWPLSNHLKEKYPLAIEWAVQMTRNMLVYIFILAFLGTFKLLFRKGKKDTSLKSYLIPFLIFTTFVVYLAIEVQPRYSYIIHPAVFILAAGGVQYIYNFISRTTKGEGSKIKKDID</sequence>
<gene>
    <name evidence="2" type="ORF">DWY99_04730</name>
</gene>
<dbReference type="EMBL" id="QRTC01000012">
    <property type="protein sequence ID" value="RGQ42395.1"/>
    <property type="molecule type" value="Genomic_DNA"/>
</dbReference>